<keyword evidence="2" id="KW-1185">Reference proteome</keyword>
<proteinExistence type="predicted"/>
<dbReference type="EMBL" id="CAAALY010011712">
    <property type="protein sequence ID" value="VEL11406.1"/>
    <property type="molecule type" value="Genomic_DNA"/>
</dbReference>
<comment type="caution">
    <text evidence="1">The sequence shown here is derived from an EMBL/GenBank/DDBJ whole genome shotgun (WGS) entry which is preliminary data.</text>
</comment>
<evidence type="ECO:0000313" key="1">
    <source>
        <dbReference type="EMBL" id="VEL11406.1"/>
    </source>
</evidence>
<dbReference type="Proteomes" id="UP000784294">
    <property type="component" value="Unassembled WGS sequence"/>
</dbReference>
<evidence type="ECO:0000313" key="2">
    <source>
        <dbReference type="Proteomes" id="UP000784294"/>
    </source>
</evidence>
<dbReference type="AlphaFoldDB" id="A0A448WGS8"/>
<name>A0A448WGS8_9PLAT</name>
<reference evidence="1" key="1">
    <citation type="submission" date="2018-11" db="EMBL/GenBank/DDBJ databases">
        <authorList>
            <consortium name="Pathogen Informatics"/>
        </authorList>
    </citation>
    <scope>NUCLEOTIDE SEQUENCE</scope>
</reference>
<accession>A0A448WGS8</accession>
<organism evidence="1 2">
    <name type="scientific">Protopolystoma xenopodis</name>
    <dbReference type="NCBI Taxonomy" id="117903"/>
    <lineage>
        <taxon>Eukaryota</taxon>
        <taxon>Metazoa</taxon>
        <taxon>Spiralia</taxon>
        <taxon>Lophotrochozoa</taxon>
        <taxon>Platyhelminthes</taxon>
        <taxon>Monogenea</taxon>
        <taxon>Polyopisthocotylea</taxon>
        <taxon>Polystomatidea</taxon>
        <taxon>Polystomatidae</taxon>
        <taxon>Protopolystoma</taxon>
    </lineage>
</organism>
<protein>
    <submittedName>
        <fullName evidence="1">Uncharacterized protein</fullName>
    </submittedName>
</protein>
<sequence length="87" mass="9756">MPPYSERLSVGLPIRVYLRSSRPVNQPSDNTAICVACAGTTRLPALLALVARLWRHSETVPNPRTTIHFHVSSWPDRRDASYSDPDD</sequence>
<gene>
    <name evidence="1" type="ORF">PXEA_LOCUS4846</name>
</gene>